<name>A0A250IBI4_9BACT</name>
<accession>A0A250IBI4</accession>
<dbReference type="EMBL" id="CP022163">
    <property type="protein sequence ID" value="ATB29199.1"/>
    <property type="molecule type" value="Genomic_DNA"/>
</dbReference>
<dbReference type="InterPro" id="IPR021815">
    <property type="entry name" value="TsiV"/>
</dbReference>
<sequence length="165" mass="18310">MRELTLDMASRLPFASGHAGLALDIAPEYMDRPEALRALITRHPGFDLRNATIRDFMSAQVDGVHWLNFLGQPVLGTLNGAAGLRARLQSPSTSVQELAGERALVTLGPRPEAGDLLSGQTLPEYRELAQVLEPSMEPFDPSFLSCIEPADNEDVLLRWWRRFLD</sequence>
<evidence type="ECO:0000313" key="2">
    <source>
        <dbReference type="Proteomes" id="UP000217289"/>
    </source>
</evidence>
<dbReference type="Proteomes" id="UP000217289">
    <property type="component" value="Chromosome"/>
</dbReference>
<dbReference type="KEGG" id="mbd:MEBOL_002648"/>
<organism evidence="1 2">
    <name type="scientific">Melittangium boletus DSM 14713</name>
    <dbReference type="NCBI Taxonomy" id="1294270"/>
    <lineage>
        <taxon>Bacteria</taxon>
        <taxon>Pseudomonadati</taxon>
        <taxon>Myxococcota</taxon>
        <taxon>Myxococcia</taxon>
        <taxon>Myxococcales</taxon>
        <taxon>Cystobacterineae</taxon>
        <taxon>Archangiaceae</taxon>
        <taxon>Melittangium</taxon>
    </lineage>
</organism>
<evidence type="ECO:0008006" key="3">
    <source>
        <dbReference type="Google" id="ProtNLM"/>
    </source>
</evidence>
<protein>
    <recommendedName>
        <fullName evidence="3">DUF3396 domain-containing protein</fullName>
    </recommendedName>
</protein>
<gene>
    <name evidence="1" type="ORF">MEBOL_002648</name>
</gene>
<reference evidence="1 2" key="1">
    <citation type="submission" date="2017-06" db="EMBL/GenBank/DDBJ databases">
        <authorList>
            <person name="Kim H.J."/>
            <person name="Triplett B.A."/>
        </authorList>
    </citation>
    <scope>NUCLEOTIDE SEQUENCE [LARGE SCALE GENOMIC DNA]</scope>
    <source>
        <strain evidence="1 2">DSM 14713</strain>
    </source>
</reference>
<keyword evidence="2" id="KW-1185">Reference proteome</keyword>
<evidence type="ECO:0000313" key="1">
    <source>
        <dbReference type="EMBL" id="ATB29199.1"/>
    </source>
</evidence>
<dbReference type="Pfam" id="PF11876">
    <property type="entry name" value="TsiV"/>
    <property type="match status" value="1"/>
</dbReference>
<dbReference type="AlphaFoldDB" id="A0A250IBI4"/>
<proteinExistence type="predicted"/>